<evidence type="ECO:0000313" key="6">
    <source>
        <dbReference type="Proteomes" id="UP000664601"/>
    </source>
</evidence>
<keyword evidence="6" id="KW-1185">Reference proteome</keyword>
<gene>
    <name evidence="5" type="ORF">JZO70_13355</name>
</gene>
<dbReference type="PANTHER" id="PTHR38011">
    <property type="entry name" value="DIHYDROFOLATE REDUCTASE FAMILY PROTEIN (AFU_ORTHOLOGUE AFUA_8G06820)"/>
    <property type="match status" value="1"/>
</dbReference>
<proteinExistence type="predicted"/>
<accession>A0ABS3LDN3</accession>
<evidence type="ECO:0000259" key="4">
    <source>
        <dbReference type="Pfam" id="PF01872"/>
    </source>
</evidence>
<dbReference type="SUPFAM" id="SSF53597">
    <property type="entry name" value="Dihydrofolate reductase-like"/>
    <property type="match status" value="1"/>
</dbReference>
<dbReference type="RefSeq" id="WP_207674086.1">
    <property type="nucleotide sequence ID" value="NZ_JAFREM010000020.1"/>
</dbReference>
<keyword evidence="2" id="KW-0521">NADP</keyword>
<organism evidence="5 6">
    <name type="scientific">Candidatus Enterococcus moelleringii</name>
    <dbReference type="NCBI Taxonomy" id="2815325"/>
    <lineage>
        <taxon>Bacteria</taxon>
        <taxon>Bacillati</taxon>
        <taxon>Bacillota</taxon>
        <taxon>Bacilli</taxon>
        <taxon>Lactobacillales</taxon>
        <taxon>Enterococcaceae</taxon>
        <taxon>Enterococcus</taxon>
    </lineage>
</organism>
<dbReference type="Gene3D" id="3.40.430.10">
    <property type="entry name" value="Dihydrofolate Reductase, subunit A"/>
    <property type="match status" value="1"/>
</dbReference>
<feature type="domain" description="Bacterial bifunctional deaminase-reductase C-terminal" evidence="4">
    <location>
        <begin position="4"/>
        <end position="205"/>
    </location>
</feature>
<dbReference type="EMBL" id="JAFREM010000020">
    <property type="protein sequence ID" value="MBO1307158.1"/>
    <property type="molecule type" value="Genomic_DNA"/>
</dbReference>
<dbReference type="InterPro" id="IPR002734">
    <property type="entry name" value="RibDG_C"/>
</dbReference>
<keyword evidence="3" id="KW-0560">Oxidoreductase</keyword>
<comment type="pathway">
    <text evidence="1">Cofactor biosynthesis; riboflavin biosynthesis.</text>
</comment>
<dbReference type="InterPro" id="IPR024072">
    <property type="entry name" value="DHFR-like_dom_sf"/>
</dbReference>
<dbReference type="Pfam" id="PF01872">
    <property type="entry name" value="RibD_C"/>
    <property type="match status" value="1"/>
</dbReference>
<dbReference type="Proteomes" id="UP000664601">
    <property type="component" value="Unassembled WGS sequence"/>
</dbReference>
<dbReference type="PANTHER" id="PTHR38011:SF7">
    <property type="entry name" value="2,5-DIAMINO-6-RIBOSYLAMINO-4(3H)-PYRIMIDINONE 5'-PHOSPHATE REDUCTASE"/>
    <property type="match status" value="1"/>
</dbReference>
<evidence type="ECO:0000256" key="3">
    <source>
        <dbReference type="ARBA" id="ARBA00023002"/>
    </source>
</evidence>
<reference evidence="5 6" key="1">
    <citation type="submission" date="2021-03" db="EMBL/GenBank/DDBJ databases">
        <title>Enterococcal diversity collection.</title>
        <authorList>
            <person name="Gilmore M.S."/>
            <person name="Schwartzman J."/>
            <person name="Van Tyne D."/>
            <person name="Martin M."/>
            <person name="Earl A.M."/>
            <person name="Manson A.L."/>
            <person name="Straub T."/>
            <person name="Salamzade R."/>
            <person name="Saavedra J."/>
            <person name="Lebreton F."/>
            <person name="Prichula J."/>
            <person name="Schaufler K."/>
            <person name="Gaca A."/>
            <person name="Sgardioli B."/>
            <person name="Wagenaar J."/>
            <person name="Strong T."/>
        </authorList>
    </citation>
    <scope>NUCLEOTIDE SEQUENCE [LARGE SCALE GENOMIC DNA]</scope>
    <source>
        <strain evidence="5 6">669A</strain>
    </source>
</reference>
<sequence>MKRPYIICHILSSLDGKINGNFMKAPLTEKYLKQYAAIRTDFQADAWAYGSRTVKEFLNNRKLKLSQPMSVVPAGDFVAKTNAQQYFVAIDTEGEIPWTEGTYKKAGRPNAHVIEIVTEGTPKEYLSHLRAIGVSYVIAGQECLDCQLAMEKLDQLFGIEKLLVCGGGRINWTFLQQGCIDELSLVVVPITDGSTESVTIFEQSPHWPSEDMVGFTLKNHQIIEENGFWLTYQVNNAK</sequence>
<evidence type="ECO:0000256" key="2">
    <source>
        <dbReference type="ARBA" id="ARBA00022857"/>
    </source>
</evidence>
<evidence type="ECO:0000313" key="5">
    <source>
        <dbReference type="EMBL" id="MBO1307158.1"/>
    </source>
</evidence>
<comment type="caution">
    <text evidence="5">The sequence shown here is derived from an EMBL/GenBank/DDBJ whole genome shotgun (WGS) entry which is preliminary data.</text>
</comment>
<protein>
    <submittedName>
        <fullName evidence="5">RibD family protein</fullName>
    </submittedName>
</protein>
<evidence type="ECO:0000256" key="1">
    <source>
        <dbReference type="ARBA" id="ARBA00005104"/>
    </source>
</evidence>
<name>A0ABS3LDN3_9ENTE</name>
<dbReference type="InterPro" id="IPR050765">
    <property type="entry name" value="Riboflavin_Biosynth_HTPR"/>
</dbReference>